<dbReference type="STRING" id="1219077.VAZ01S_031_00110"/>
<dbReference type="RefSeq" id="WP_021709554.1">
    <property type="nucleotide sequence ID" value="NZ_BAOB01000129.1"/>
</dbReference>
<dbReference type="CDD" id="cd17748">
    <property type="entry name" value="BRCT_DNA_ligase_like"/>
    <property type="match status" value="1"/>
</dbReference>
<evidence type="ECO:0000313" key="2">
    <source>
        <dbReference type="Proteomes" id="UP000016567"/>
    </source>
</evidence>
<dbReference type="AlphaFoldDB" id="U3CBR3"/>
<comment type="caution">
    <text evidence="1">The sequence shown here is derived from an EMBL/GenBank/DDBJ whole genome shotgun (WGS) entry which is preliminary data.</text>
</comment>
<sequence length="1016" mass="116907">MINPISLTQIQQAKARKSSNIPALVSTSCFQRIEHQNPDQEALSTIATFIAYRDSCQNDNPKEKEQRRQELFELIESEQQGTQCPESLKLYQFLLELWHSKEPGDRTVLCDILAEIPLRYGAWRGIKSIFKQAESEDDWQIYGLILSRLDHERSTPSDTTEISPNTITYLLRRGWRTLKKCSDLTYADAVKWVLWYFPATNRINQTHLTNRVIYGTKHTSQHKEPFVYRHFAWQRNLNALFDIIQNTRHERIRQAALSFITKHCEFLIRDLSIEQVKALQPNQSAAIDHLIAWILEKDPRFEASNLIALNLHQTCLNLLHSTDQQANHFSVKYATVYAKDLATEALLPLLNHSESRVHQFALSLLQSRDPKQEVSFEQWGRILETRHGYKLASDVLIEKYPQSHFSSDWLLERLKQGHGPSYNFAKKWIEKHKFNFGALTYVDLLIEKKDVYDLVSFIFGRLHKINLSDLNQSIELQALLLEFDHNFHFLQRLIEENHLHVTFWSLPFLKSLVDGSSWENTDWWQHVNTKYPHIESSSSRYSLTSRVFKMLTDVRYFTPSELSLDWILGLCERPKQVDNSISEKAAEYLLQSFKPEEFLPAKESSNQAGQEEDISADLAHKTFLFTGQLATMTRSEAHDKVQKAQGCVAKSVTKTLSFLVIGDKGSPLYGEGKKGSKQLKAEQLSANGASVQIISEAAFLLMLSGKASVETADDKKVEAGCLHLWDMLCNSQSEHLRRVLSSYVQHHHPVLRLQSKDFKATTGGGLPESFFTFERIRPLVQHKEADLRLLGSALSHCHLHAWTESIPDFLDFCDHRDPHIARIFTQAFTCELTPETKGIYLNPESIRVEDVLYLCDHRSKALRNIGIYLLKKHPHLQQTQSLVSLIESEDHQVRTAIIHCMINDSSYQPSSNTAVIEWFRQVLFTIPSGRHPKMSNGNLAELKIKPLPSRQAKRKLLESLRDVAIEQIKDHKFDFAHALLTLLEEFIATHGKSEYAACLVAITRIEDQLMAKENEK</sequence>
<evidence type="ECO:0000313" key="1">
    <source>
        <dbReference type="EMBL" id="GAD75798.1"/>
    </source>
</evidence>
<keyword evidence="2" id="KW-1185">Reference proteome</keyword>
<evidence type="ECO:0008006" key="3">
    <source>
        <dbReference type="Google" id="ProtNLM"/>
    </source>
</evidence>
<dbReference type="EMBL" id="BATL01000031">
    <property type="protein sequence ID" value="GAD75798.1"/>
    <property type="molecule type" value="Genomic_DNA"/>
</dbReference>
<dbReference type="InterPro" id="IPR036420">
    <property type="entry name" value="BRCT_dom_sf"/>
</dbReference>
<dbReference type="SUPFAM" id="SSF48371">
    <property type="entry name" value="ARM repeat"/>
    <property type="match status" value="1"/>
</dbReference>
<proteinExistence type="predicted"/>
<dbReference type="Proteomes" id="UP000016567">
    <property type="component" value="Unassembled WGS sequence"/>
</dbReference>
<name>U3CBR3_9VIBR</name>
<gene>
    <name evidence="1" type="ORF">VAZ01S_031_00110</name>
</gene>
<dbReference type="InterPro" id="IPR016024">
    <property type="entry name" value="ARM-type_fold"/>
</dbReference>
<dbReference type="Gene3D" id="3.40.50.10190">
    <property type="entry name" value="BRCT domain"/>
    <property type="match status" value="1"/>
</dbReference>
<reference evidence="1 2" key="1">
    <citation type="submission" date="2013-09" db="EMBL/GenBank/DDBJ databases">
        <title>Whole genome shotgun sequence of Vibrio azureus NBRC 104587.</title>
        <authorList>
            <person name="Isaki S."/>
            <person name="Hosoyama A."/>
            <person name="Numata M."/>
            <person name="Hashimoto M."/>
            <person name="Hosoyama Y."/>
            <person name="Tsuchikane K."/>
            <person name="Noguchi M."/>
            <person name="Hirakata S."/>
            <person name="Ichikawa N."/>
            <person name="Ohji S."/>
            <person name="Yamazoe A."/>
            <person name="Fujita N."/>
        </authorList>
    </citation>
    <scope>NUCLEOTIDE SEQUENCE [LARGE SCALE GENOMIC DNA]</scope>
    <source>
        <strain evidence="1 2">NBRC 104587</strain>
    </source>
</reference>
<dbReference type="SUPFAM" id="SSF52113">
    <property type="entry name" value="BRCT domain"/>
    <property type="match status" value="1"/>
</dbReference>
<accession>U3CBR3</accession>
<dbReference type="eggNOG" id="COG0272">
    <property type="taxonomic scope" value="Bacteria"/>
</dbReference>
<protein>
    <recommendedName>
        <fullName evidence="3">BRCT domain-containing protein</fullName>
    </recommendedName>
</protein>
<organism evidence="1 2">
    <name type="scientific">Vibrio azureus NBRC 104587</name>
    <dbReference type="NCBI Taxonomy" id="1219077"/>
    <lineage>
        <taxon>Bacteria</taxon>
        <taxon>Pseudomonadati</taxon>
        <taxon>Pseudomonadota</taxon>
        <taxon>Gammaproteobacteria</taxon>
        <taxon>Vibrionales</taxon>
        <taxon>Vibrionaceae</taxon>
        <taxon>Vibrio</taxon>
    </lineage>
</organism>
<dbReference type="OrthoDB" id="2942229at2"/>